<evidence type="ECO:0000259" key="7">
    <source>
        <dbReference type="Pfam" id="PF13324"/>
    </source>
</evidence>
<name>A0AAV5ACI5_9AGAM</name>
<dbReference type="PANTHER" id="PTHR15492:SF1">
    <property type="entry name" value="CYCLIN-D1-BINDING PROTEIN 1"/>
    <property type="match status" value="1"/>
</dbReference>
<dbReference type="GO" id="GO:0005634">
    <property type="term" value="C:nucleus"/>
    <property type="evidence" value="ECO:0007669"/>
    <property type="project" value="UniProtKB-SubCell"/>
</dbReference>
<reference evidence="9" key="1">
    <citation type="submission" date="2021-10" db="EMBL/GenBank/DDBJ databases">
        <title>De novo Genome Assembly of Clathrus columnatus (Basidiomycota, Fungi) Using Illumina and Nanopore Sequence Data.</title>
        <authorList>
            <person name="Ogiso-Tanaka E."/>
            <person name="Itagaki H."/>
            <person name="Hosoya T."/>
            <person name="Hosaka K."/>
        </authorList>
    </citation>
    <scope>NUCLEOTIDE SEQUENCE</scope>
    <source>
        <strain evidence="9">MO-923</strain>
    </source>
</reference>
<evidence type="ECO:0000259" key="8">
    <source>
        <dbReference type="Pfam" id="PF20936"/>
    </source>
</evidence>
<dbReference type="InterPro" id="IPR026907">
    <property type="entry name" value="GCIP-like"/>
</dbReference>
<dbReference type="Gene3D" id="1.20.1410.10">
    <property type="entry name" value="I/LWEQ domain"/>
    <property type="match status" value="1"/>
</dbReference>
<keyword evidence="4" id="KW-0963">Cytoplasm</keyword>
<evidence type="ECO:0000256" key="3">
    <source>
        <dbReference type="ARBA" id="ARBA00008940"/>
    </source>
</evidence>
<evidence type="ECO:0000256" key="6">
    <source>
        <dbReference type="ARBA" id="ARBA00023306"/>
    </source>
</evidence>
<proteinExistence type="inferred from homology"/>
<feature type="domain" description="Cyclin-D1-binding protein 1-like C-terminal" evidence="8">
    <location>
        <begin position="197"/>
        <end position="290"/>
    </location>
</feature>
<comment type="caution">
    <text evidence="9">The sequence shown here is derived from an EMBL/GenBank/DDBJ whole genome shotgun (WGS) entry which is preliminary data.</text>
</comment>
<evidence type="ECO:0000256" key="4">
    <source>
        <dbReference type="ARBA" id="ARBA00022490"/>
    </source>
</evidence>
<keyword evidence="5" id="KW-0539">Nucleus</keyword>
<evidence type="ECO:0000313" key="9">
    <source>
        <dbReference type="EMBL" id="GJJ12359.1"/>
    </source>
</evidence>
<dbReference type="InterPro" id="IPR049317">
    <property type="entry name" value="GCIP-like_N"/>
</dbReference>
<dbReference type="Pfam" id="PF13324">
    <property type="entry name" value="GCIP_N"/>
    <property type="match status" value="1"/>
</dbReference>
<dbReference type="GO" id="GO:0005737">
    <property type="term" value="C:cytoplasm"/>
    <property type="evidence" value="ECO:0007669"/>
    <property type="project" value="UniProtKB-SubCell"/>
</dbReference>
<evidence type="ECO:0000256" key="2">
    <source>
        <dbReference type="ARBA" id="ARBA00004496"/>
    </source>
</evidence>
<comment type="subcellular location">
    <subcellularLocation>
        <location evidence="2">Cytoplasm</location>
    </subcellularLocation>
    <subcellularLocation>
        <location evidence="1">Nucleus</location>
    </subcellularLocation>
</comment>
<dbReference type="InterPro" id="IPR049318">
    <property type="entry name" value="GCIP_C"/>
</dbReference>
<protein>
    <submittedName>
        <fullName evidence="9">Uncharacterized protein</fullName>
    </submittedName>
</protein>
<gene>
    <name evidence="9" type="ORF">Clacol_006600</name>
</gene>
<keyword evidence="10" id="KW-1185">Reference proteome</keyword>
<dbReference type="PANTHER" id="PTHR15492">
    <property type="entry name" value="CYCLIN D1-BINDING PROTEIN 1"/>
    <property type="match status" value="1"/>
</dbReference>
<dbReference type="Pfam" id="PF20936">
    <property type="entry name" value="GCIP_C"/>
    <property type="match status" value="1"/>
</dbReference>
<evidence type="ECO:0000313" key="10">
    <source>
        <dbReference type="Proteomes" id="UP001050691"/>
    </source>
</evidence>
<sequence length="357" mass="39638">MSESDKEKTLTALRDLLETCKAALSALRATTAYEQAGTQEITSVLRNDAISIHRLVYSNTTRLSIALGKPPPSYDVALVPIKDLNTEVGQLVSCASLFSSHSLRREIAWAAEETIQALSGLSKHFLDTCQKGITDEAYLAKTGAVHEAVRKAERVSENEFAAFTKTWASNGESIKDSLSEVKQLLEEQPDDDKLDEEDGWDDALGQSMPKLSETEIERVKKLFPLFRFTTLLHDKVLSDHISHLKLSKIPEDKISNHLNSLLTFSNSILMGNDDLASALYAPQDLDNIRECVGIVMGIVHDFDRELGITKTKTNLTPDELAETLECLTLGQNNESMKWFQKCLQQIDKFHAGLSLDG</sequence>
<dbReference type="Proteomes" id="UP001050691">
    <property type="component" value="Unassembled WGS sequence"/>
</dbReference>
<dbReference type="EMBL" id="BPWL01000007">
    <property type="protein sequence ID" value="GJJ12359.1"/>
    <property type="molecule type" value="Genomic_DNA"/>
</dbReference>
<dbReference type="AlphaFoldDB" id="A0AAV5ACI5"/>
<comment type="similarity">
    <text evidence="3">Belongs to the CCNDBP1 family.</text>
</comment>
<dbReference type="Gene3D" id="1.20.1420.10">
    <property type="entry name" value="Talin, central domain"/>
    <property type="match status" value="1"/>
</dbReference>
<evidence type="ECO:0000256" key="1">
    <source>
        <dbReference type="ARBA" id="ARBA00004123"/>
    </source>
</evidence>
<keyword evidence="6" id="KW-0131">Cell cycle</keyword>
<accession>A0AAV5ACI5</accession>
<feature type="domain" description="Cyclin-D1-binding protein 1-like N-terminal" evidence="7">
    <location>
        <begin position="52"/>
        <end position="187"/>
    </location>
</feature>
<evidence type="ECO:0000256" key="5">
    <source>
        <dbReference type="ARBA" id="ARBA00023242"/>
    </source>
</evidence>
<organism evidence="9 10">
    <name type="scientific">Clathrus columnatus</name>
    <dbReference type="NCBI Taxonomy" id="1419009"/>
    <lineage>
        <taxon>Eukaryota</taxon>
        <taxon>Fungi</taxon>
        <taxon>Dikarya</taxon>
        <taxon>Basidiomycota</taxon>
        <taxon>Agaricomycotina</taxon>
        <taxon>Agaricomycetes</taxon>
        <taxon>Phallomycetidae</taxon>
        <taxon>Phallales</taxon>
        <taxon>Clathraceae</taxon>
        <taxon>Clathrus</taxon>
    </lineage>
</organism>